<dbReference type="Proteomes" id="UP000535937">
    <property type="component" value="Unassembled WGS sequence"/>
</dbReference>
<proteinExistence type="predicted"/>
<reference evidence="2 3" key="1">
    <citation type="submission" date="2020-08" db="EMBL/GenBank/DDBJ databases">
        <title>Genomic Encyclopedia of Type Strains, Phase III (KMG-III): the genomes of soil and plant-associated and newly described type strains.</title>
        <authorList>
            <person name="Whitman W."/>
        </authorList>
    </citation>
    <scope>NUCLEOTIDE SEQUENCE [LARGE SCALE GENOMIC DNA]</scope>
    <source>
        <strain evidence="2 3">CECT 8799</strain>
    </source>
</reference>
<evidence type="ECO:0000313" key="2">
    <source>
        <dbReference type="EMBL" id="MBB3061286.1"/>
    </source>
</evidence>
<organism evidence="2 3">
    <name type="scientific">Microbulbifer rhizosphaerae</name>
    <dbReference type="NCBI Taxonomy" id="1562603"/>
    <lineage>
        <taxon>Bacteria</taxon>
        <taxon>Pseudomonadati</taxon>
        <taxon>Pseudomonadota</taxon>
        <taxon>Gammaproteobacteria</taxon>
        <taxon>Cellvibrionales</taxon>
        <taxon>Microbulbiferaceae</taxon>
        <taxon>Microbulbifer</taxon>
    </lineage>
</organism>
<evidence type="ECO:0000256" key="1">
    <source>
        <dbReference type="SAM" id="MobiDB-lite"/>
    </source>
</evidence>
<sequence>MDRHSTISCSVSSSVESRQLTLGSVARVRHSSLIPAVPGLPLDELELLLEDELDEDEDELDEDEEELDEEELDEEELDEEELDEEELDEDELEEDELEEDELEEDELDEPVSEEPPPPQAASSRDAVRANGAGNNFIEGSLVEQIKNIL</sequence>
<keyword evidence="3" id="KW-1185">Reference proteome</keyword>
<evidence type="ECO:0000313" key="3">
    <source>
        <dbReference type="Proteomes" id="UP000535937"/>
    </source>
</evidence>
<dbReference type="AlphaFoldDB" id="A0A7W4Z970"/>
<feature type="compositionally biased region" description="Acidic residues" evidence="1">
    <location>
        <begin position="43"/>
        <end position="112"/>
    </location>
</feature>
<dbReference type="RefSeq" id="WP_246394828.1">
    <property type="nucleotide sequence ID" value="NZ_JACHWZ010000008.1"/>
</dbReference>
<protein>
    <submittedName>
        <fullName evidence="2">Uncharacterized protein</fullName>
    </submittedName>
</protein>
<accession>A0A7W4Z970</accession>
<dbReference type="EMBL" id="JACHWZ010000008">
    <property type="protein sequence ID" value="MBB3061286.1"/>
    <property type="molecule type" value="Genomic_DNA"/>
</dbReference>
<gene>
    <name evidence="2" type="ORF">FHS09_002119</name>
</gene>
<feature type="region of interest" description="Disordered" evidence="1">
    <location>
        <begin position="36"/>
        <end position="138"/>
    </location>
</feature>
<comment type="caution">
    <text evidence="2">The sequence shown here is derived from an EMBL/GenBank/DDBJ whole genome shotgun (WGS) entry which is preliminary data.</text>
</comment>
<name>A0A7W4Z970_9GAMM</name>